<dbReference type="GeneID" id="106064633"/>
<evidence type="ECO:0000256" key="2">
    <source>
        <dbReference type="SAM" id="MobiDB-lite"/>
    </source>
</evidence>
<dbReference type="Proteomes" id="UP001165740">
    <property type="component" value="Chromosome 6"/>
</dbReference>
<dbReference type="PANTHER" id="PTHR21562:SF122">
    <property type="entry name" value="PALMITOLEOYL-PROTEIN CARBOXYLESTERASE NOTUM"/>
    <property type="match status" value="1"/>
</dbReference>
<dbReference type="OrthoDB" id="2015280at2759"/>
<feature type="compositionally biased region" description="Basic residues" evidence="2">
    <location>
        <begin position="456"/>
        <end position="485"/>
    </location>
</feature>
<dbReference type="GO" id="GO:0016787">
    <property type="term" value="F:hydrolase activity"/>
    <property type="evidence" value="ECO:0007669"/>
    <property type="project" value="InterPro"/>
</dbReference>
<sequence length="545" mass="60888">MSNSPLTKGHLRQMMEGILILLGTWSALTTVFSSTSASSIMSSSPSTPLSPPPVAQTTPGVANTTGRLQQLGTRGQWLLRHIASMTLSCGVKEMSNMKRKLLRHSEVTCNDGTPAGYYIRKSHGSQRWIVFLEGGWYCFDHVSCSERSRVMGDYMSSRNWPKFRSGSGIMSWDPLENPYYFHSNVVYIPYCSSDSWSGTRPRSSAMEFSFMGSRILDEVFTELLKKGLKQAKTVLVAGTSAGGTGVLINIDRIADIIHASDPSIDVRGLVDAGWFLDNEPFRAKHCRDAFTCSPMAGIQKGAQVWVPRLPEACIAIYPNEIWRCFFGHRVVSSIKSSIYVIQNLYDAAQIKVNNVFDERPRSDLSSEQWRYLLSLGEEVKQSLQNVTAVFAPACVAHEVLTQPEWHAIRIQGISLAESIHCWESGALTSSCLQSNLESLLPKTDPPLSDAPPSSQGKRKKRKKGKKNKKKKEKKNKEAKKRYSRSVMKRCQRRLLDECPWPHCNCSCAKSRWETMTEVNSYFLKTLAAVMGIDPSKMANSRLCGS</sequence>
<dbReference type="PANTHER" id="PTHR21562">
    <property type="entry name" value="NOTUM-RELATED"/>
    <property type="match status" value="1"/>
</dbReference>
<dbReference type="Pfam" id="PF03283">
    <property type="entry name" value="PAE"/>
    <property type="match status" value="1"/>
</dbReference>
<name>A0A9W3ARL1_BIOGL</name>
<feature type="region of interest" description="Disordered" evidence="2">
    <location>
        <begin position="42"/>
        <end position="63"/>
    </location>
</feature>
<accession>A0A9W3ARL1</accession>
<gene>
    <name evidence="4" type="primary">LOC106064633</name>
</gene>
<keyword evidence="3" id="KW-1185">Reference proteome</keyword>
<dbReference type="OMA" id="KTDHSDY"/>
<organism evidence="3 4">
    <name type="scientific">Biomphalaria glabrata</name>
    <name type="common">Bloodfluke planorb</name>
    <name type="synonym">Freshwater snail</name>
    <dbReference type="NCBI Taxonomy" id="6526"/>
    <lineage>
        <taxon>Eukaryota</taxon>
        <taxon>Metazoa</taxon>
        <taxon>Spiralia</taxon>
        <taxon>Lophotrochozoa</taxon>
        <taxon>Mollusca</taxon>
        <taxon>Gastropoda</taxon>
        <taxon>Heterobranchia</taxon>
        <taxon>Euthyneura</taxon>
        <taxon>Panpulmonata</taxon>
        <taxon>Hygrophila</taxon>
        <taxon>Lymnaeoidea</taxon>
        <taxon>Planorbidae</taxon>
        <taxon>Biomphalaria</taxon>
    </lineage>
</organism>
<dbReference type="InterPro" id="IPR004963">
    <property type="entry name" value="PAE/NOTUM"/>
</dbReference>
<comment type="similarity">
    <text evidence="1">Belongs to the pectinacetylesterase family. Notum subfamily.</text>
</comment>
<protein>
    <submittedName>
        <fullName evidence="4">Palmitoleoyl-protein carboxylesterase notum1-like isoform X1</fullName>
    </submittedName>
</protein>
<dbReference type="AlphaFoldDB" id="A0A9W3ARL1"/>
<dbReference type="RefSeq" id="XP_055889895.1">
    <property type="nucleotide sequence ID" value="XM_056033920.1"/>
</dbReference>
<evidence type="ECO:0000313" key="4">
    <source>
        <dbReference type="RefSeq" id="XP_055889895.1"/>
    </source>
</evidence>
<evidence type="ECO:0000313" key="3">
    <source>
        <dbReference type="Proteomes" id="UP001165740"/>
    </source>
</evidence>
<evidence type="ECO:0000256" key="1">
    <source>
        <dbReference type="ARBA" id="ARBA00010213"/>
    </source>
</evidence>
<reference evidence="4" key="1">
    <citation type="submission" date="2025-08" db="UniProtKB">
        <authorList>
            <consortium name="RefSeq"/>
        </authorList>
    </citation>
    <scope>IDENTIFICATION</scope>
</reference>
<proteinExistence type="inferred from homology"/>
<feature type="region of interest" description="Disordered" evidence="2">
    <location>
        <begin position="442"/>
        <end position="485"/>
    </location>
</feature>